<dbReference type="EMBL" id="JAPDDP010000072">
    <property type="protein sequence ID" value="MDA0184272.1"/>
    <property type="molecule type" value="Genomic_DNA"/>
</dbReference>
<accession>A0A9X3NMQ3</accession>
<dbReference type="Proteomes" id="UP001147653">
    <property type="component" value="Unassembled WGS sequence"/>
</dbReference>
<evidence type="ECO:0000313" key="3">
    <source>
        <dbReference type="EMBL" id="MDA0184272.1"/>
    </source>
</evidence>
<keyword evidence="2" id="KW-1133">Transmembrane helix</keyword>
<evidence type="ECO:0000256" key="2">
    <source>
        <dbReference type="SAM" id="Phobius"/>
    </source>
</evidence>
<evidence type="ECO:0000256" key="1">
    <source>
        <dbReference type="SAM" id="MobiDB-lite"/>
    </source>
</evidence>
<gene>
    <name evidence="3" type="ORF">OJ997_28445</name>
</gene>
<comment type="caution">
    <text evidence="3">The sequence shown here is derived from an EMBL/GenBank/DDBJ whole genome shotgun (WGS) entry which is preliminary data.</text>
</comment>
<organism evidence="3 4">
    <name type="scientific">Solirubrobacter phytolaccae</name>
    <dbReference type="NCBI Taxonomy" id="1404360"/>
    <lineage>
        <taxon>Bacteria</taxon>
        <taxon>Bacillati</taxon>
        <taxon>Actinomycetota</taxon>
        <taxon>Thermoleophilia</taxon>
        <taxon>Solirubrobacterales</taxon>
        <taxon>Solirubrobacteraceae</taxon>
        <taxon>Solirubrobacter</taxon>
    </lineage>
</organism>
<feature type="transmembrane region" description="Helical" evidence="2">
    <location>
        <begin position="35"/>
        <end position="55"/>
    </location>
</feature>
<protein>
    <submittedName>
        <fullName evidence="3">Uncharacterized protein</fullName>
    </submittedName>
</protein>
<keyword evidence="4" id="KW-1185">Reference proteome</keyword>
<sequence>MTLAAVDGAFPPGVASTRAVGVINLLLYELEAPEAVGVGLVVLVLGSVLWSFLTYERADALRGLFPTERSWPSDGDDHGSGDGDGGDAGGGGE</sequence>
<keyword evidence="2" id="KW-0812">Transmembrane</keyword>
<reference evidence="3" key="1">
    <citation type="submission" date="2022-10" db="EMBL/GenBank/DDBJ databases">
        <title>The WGS of Solirubrobacter phytolaccae KCTC 29190.</title>
        <authorList>
            <person name="Jiang Z."/>
        </authorList>
    </citation>
    <scope>NUCLEOTIDE SEQUENCE</scope>
    <source>
        <strain evidence="3">KCTC 29190</strain>
    </source>
</reference>
<feature type="region of interest" description="Disordered" evidence="1">
    <location>
        <begin position="66"/>
        <end position="93"/>
    </location>
</feature>
<dbReference type="RefSeq" id="WP_270028704.1">
    <property type="nucleotide sequence ID" value="NZ_JAPDDP010000072.1"/>
</dbReference>
<dbReference type="AlphaFoldDB" id="A0A9X3NMQ3"/>
<evidence type="ECO:0000313" key="4">
    <source>
        <dbReference type="Proteomes" id="UP001147653"/>
    </source>
</evidence>
<name>A0A9X3NMQ3_9ACTN</name>
<proteinExistence type="predicted"/>
<feature type="compositionally biased region" description="Gly residues" evidence="1">
    <location>
        <begin position="82"/>
        <end position="93"/>
    </location>
</feature>
<keyword evidence="2" id="KW-0472">Membrane</keyword>